<dbReference type="InterPro" id="IPR000792">
    <property type="entry name" value="Tscrpt_reg_LuxR_C"/>
</dbReference>
<dbReference type="Gene3D" id="3.40.50.300">
    <property type="entry name" value="P-loop containing nucleotide triphosphate hydrolases"/>
    <property type="match status" value="1"/>
</dbReference>
<dbReference type="PRINTS" id="PR00364">
    <property type="entry name" value="DISEASERSIST"/>
</dbReference>
<dbReference type="PROSITE" id="PS50043">
    <property type="entry name" value="HTH_LUXR_2"/>
    <property type="match status" value="1"/>
</dbReference>
<keyword evidence="2" id="KW-0238">DNA-binding</keyword>
<sequence>MASHTAPARQNLPLETDGFIGRERDVSDLLRLLDVNRLVTLCGVGGIGKTRLALRVATHATGSFPDGVWLAELADVRTRDEVVSRIASAVGVREETGREPGATLQDALRPRRLLLVLDNCEHVIDDVAAVSRSVLDFCPSVSLLLTSREPVRIGGESVWRVPPLSLPQRHGDADPGESEAVRLFVERARSCAPDFAVTPERLRTVAGICRRLDGIPLGIELAAARVRLLSLPQIADRLSDRFRFLTSGDRGAPARQRTLRAVIDWSHALLSDAERVLLRRLSVFSGWNLELAEQVCCDELLPKVDVLDLITSLVDRSLVTVVGEQRGRVRYRLLDTIRHYAAERLAEAGEEVALRTRHREQMLRIAEDLADDVGHRTGLPWSQRLLLWQQAVAEYDNLRASLNWSVSRDDVEEGLRLCVAMRPFWMANGHFAEGICWTDRLLAMDGASGVGEALRGRAMVRRAELAWEQPDHARAREIGEEGLRLCREAGDDPSVALALNTLAMIDVRGRRYDRARRRLAEVTELTRGIGDRWNEGIARGILGALAAREGSLDAADAHYEAAMAILRDSDHRWGVGRTLIGRGTVAEARGDLLDADRYFREALDILRGVGASPELARCLAGVGRVAARQGATRQAYDYLSESLLMSHGTGQRMGVARCLSAIAGVAAGQGLAEEAHRIAGAAAAIRERAGFPPSASARPAVAEESAVDSRTLDSRWEQGRGLSVEESVAAALHLIDAGRVLPPPPVGADTAAERTAPPSLTPREHEIALLIGDGMGNRAIAEALFISPVTVARHVANIHTKLGFNSRTQIAAWISEHTVRS</sequence>
<dbReference type="PANTHER" id="PTHR47691:SF3">
    <property type="entry name" value="HTH-TYPE TRANSCRIPTIONAL REGULATOR RV0890C-RELATED"/>
    <property type="match status" value="1"/>
</dbReference>
<dbReference type="Gene3D" id="1.25.40.10">
    <property type="entry name" value="Tetratricopeptide repeat domain"/>
    <property type="match status" value="1"/>
</dbReference>
<reference evidence="2 3" key="1">
    <citation type="submission" date="2020-07" db="EMBL/GenBank/DDBJ databases">
        <title>Sequencing the genomes of 1000 actinobacteria strains.</title>
        <authorList>
            <person name="Klenk H.-P."/>
        </authorList>
    </citation>
    <scope>NUCLEOTIDE SEQUENCE [LARGE SCALE GENOMIC DNA]</scope>
    <source>
        <strain evidence="2 3">CXB654</strain>
    </source>
</reference>
<dbReference type="InterPro" id="IPR058852">
    <property type="entry name" value="HTH_77"/>
</dbReference>
<protein>
    <submittedName>
        <fullName evidence="2">Putative ATPase/DNA-binding CsgD family transcriptional regulator</fullName>
    </submittedName>
</protein>
<dbReference type="PRINTS" id="PR00038">
    <property type="entry name" value="HTHLUXR"/>
</dbReference>
<dbReference type="InterPro" id="IPR036388">
    <property type="entry name" value="WH-like_DNA-bd_sf"/>
</dbReference>
<dbReference type="SMART" id="SM00421">
    <property type="entry name" value="HTH_LUXR"/>
    <property type="match status" value="1"/>
</dbReference>
<accession>A0A852TQ57</accession>
<dbReference type="InterPro" id="IPR027417">
    <property type="entry name" value="P-loop_NTPase"/>
</dbReference>
<dbReference type="RefSeq" id="WP_179642257.1">
    <property type="nucleotide sequence ID" value="NZ_BAAAYY010000024.1"/>
</dbReference>
<evidence type="ECO:0000259" key="1">
    <source>
        <dbReference type="PROSITE" id="PS50043"/>
    </source>
</evidence>
<dbReference type="PROSITE" id="PS00622">
    <property type="entry name" value="HTH_LUXR_1"/>
    <property type="match status" value="1"/>
</dbReference>
<dbReference type="InterPro" id="IPR049945">
    <property type="entry name" value="AAA_22"/>
</dbReference>
<dbReference type="SUPFAM" id="SSF46894">
    <property type="entry name" value="C-terminal effector domain of the bipartite response regulators"/>
    <property type="match status" value="1"/>
</dbReference>
<proteinExistence type="predicted"/>
<dbReference type="Pfam" id="PF00196">
    <property type="entry name" value="GerE"/>
    <property type="match status" value="1"/>
</dbReference>
<dbReference type="Pfam" id="PF25872">
    <property type="entry name" value="HTH_77"/>
    <property type="match status" value="1"/>
</dbReference>
<dbReference type="GO" id="GO:0016887">
    <property type="term" value="F:ATP hydrolysis activity"/>
    <property type="evidence" value="ECO:0007669"/>
    <property type="project" value="InterPro"/>
</dbReference>
<dbReference type="SUPFAM" id="SSF48452">
    <property type="entry name" value="TPR-like"/>
    <property type="match status" value="2"/>
</dbReference>
<dbReference type="SUPFAM" id="SSF52540">
    <property type="entry name" value="P-loop containing nucleoside triphosphate hydrolases"/>
    <property type="match status" value="1"/>
</dbReference>
<name>A0A852TQ57_9ACTN</name>
<dbReference type="Pfam" id="PF13401">
    <property type="entry name" value="AAA_22"/>
    <property type="match status" value="1"/>
</dbReference>
<dbReference type="Pfam" id="PF13424">
    <property type="entry name" value="TPR_12"/>
    <property type="match status" value="1"/>
</dbReference>
<feature type="domain" description="HTH luxR-type" evidence="1">
    <location>
        <begin position="753"/>
        <end position="818"/>
    </location>
</feature>
<dbReference type="Proteomes" id="UP000589036">
    <property type="component" value="Unassembled WGS sequence"/>
</dbReference>
<dbReference type="InterPro" id="IPR011990">
    <property type="entry name" value="TPR-like_helical_dom_sf"/>
</dbReference>
<evidence type="ECO:0000313" key="2">
    <source>
        <dbReference type="EMBL" id="NYE46098.1"/>
    </source>
</evidence>
<dbReference type="EMBL" id="JACCCC010000001">
    <property type="protein sequence ID" value="NYE46098.1"/>
    <property type="molecule type" value="Genomic_DNA"/>
</dbReference>
<keyword evidence="3" id="KW-1185">Reference proteome</keyword>
<dbReference type="PANTHER" id="PTHR47691">
    <property type="entry name" value="REGULATOR-RELATED"/>
    <property type="match status" value="1"/>
</dbReference>
<organism evidence="2 3">
    <name type="scientific">Spinactinospora alkalitolerans</name>
    <dbReference type="NCBI Taxonomy" id="687207"/>
    <lineage>
        <taxon>Bacteria</taxon>
        <taxon>Bacillati</taxon>
        <taxon>Actinomycetota</taxon>
        <taxon>Actinomycetes</taxon>
        <taxon>Streptosporangiales</taxon>
        <taxon>Nocardiopsidaceae</taxon>
        <taxon>Spinactinospora</taxon>
    </lineage>
</organism>
<dbReference type="Gene3D" id="1.10.10.10">
    <property type="entry name" value="Winged helix-like DNA-binding domain superfamily/Winged helix DNA-binding domain"/>
    <property type="match status" value="1"/>
</dbReference>
<dbReference type="GO" id="GO:0003677">
    <property type="term" value="F:DNA binding"/>
    <property type="evidence" value="ECO:0007669"/>
    <property type="project" value="UniProtKB-KW"/>
</dbReference>
<dbReference type="GO" id="GO:0006355">
    <property type="term" value="P:regulation of DNA-templated transcription"/>
    <property type="evidence" value="ECO:0007669"/>
    <property type="project" value="InterPro"/>
</dbReference>
<evidence type="ECO:0000313" key="3">
    <source>
        <dbReference type="Proteomes" id="UP000589036"/>
    </source>
</evidence>
<gene>
    <name evidence="2" type="ORF">HDA32_001218</name>
</gene>
<dbReference type="AlphaFoldDB" id="A0A852TQ57"/>
<comment type="caution">
    <text evidence="2">The sequence shown here is derived from an EMBL/GenBank/DDBJ whole genome shotgun (WGS) entry which is preliminary data.</text>
</comment>
<dbReference type="InterPro" id="IPR016032">
    <property type="entry name" value="Sig_transdc_resp-reg_C-effctor"/>
</dbReference>
<dbReference type="CDD" id="cd06170">
    <property type="entry name" value="LuxR_C_like"/>
    <property type="match status" value="1"/>
</dbReference>